<proteinExistence type="predicted"/>
<sequence length="331" mass="37583">MSTQESAHCQSTHRLQRSSTDLLTSQRSSTVSLRESIFDFIEENGRTYHSFNAGKYIGPNDEIEQERLDLQHHLFVMTMDNKLHLAPLTNPQNVLDIATGTGIWAIEFAQQYPTATVLGTDLSPIQPLFHILTALCGVPPNCSFEIDDAENGWVYTRPFDYIHGRALVSCFRDPPSVIAKIFANLTPGGYFEFQDPIMPLKSIDGTLHGTALDEFQTTCMEAAEKLGRPWTNGKNYGRWMREAGFVDVVEKSYYWAINGWVKGKKQKLQAKWLQENLREGLPAWGLRSLSMGLGWSKDRIDALIERAREDLKNTEIHAYAECYVVYGRKPE</sequence>
<dbReference type="CDD" id="cd02440">
    <property type="entry name" value="AdoMet_MTases"/>
    <property type="match status" value="1"/>
</dbReference>
<feature type="region of interest" description="Disordered" evidence="1">
    <location>
        <begin position="1"/>
        <end position="23"/>
    </location>
</feature>
<gene>
    <name evidence="2" type="ORF">NA56DRAFT_639228</name>
</gene>
<dbReference type="OrthoDB" id="2013972at2759"/>
<dbReference type="PANTHER" id="PTHR43591">
    <property type="entry name" value="METHYLTRANSFERASE"/>
    <property type="match status" value="1"/>
</dbReference>
<evidence type="ECO:0000256" key="1">
    <source>
        <dbReference type="SAM" id="MobiDB-lite"/>
    </source>
</evidence>
<keyword evidence="2" id="KW-0808">Transferase</keyword>
<dbReference type="AlphaFoldDB" id="A0A2J6PEC2"/>
<dbReference type="Gene3D" id="3.40.50.150">
    <property type="entry name" value="Vaccinia Virus protein VP39"/>
    <property type="match status" value="1"/>
</dbReference>
<organism evidence="2 3">
    <name type="scientific">Hyaloscypha hepaticicola</name>
    <dbReference type="NCBI Taxonomy" id="2082293"/>
    <lineage>
        <taxon>Eukaryota</taxon>
        <taxon>Fungi</taxon>
        <taxon>Dikarya</taxon>
        <taxon>Ascomycota</taxon>
        <taxon>Pezizomycotina</taxon>
        <taxon>Leotiomycetes</taxon>
        <taxon>Helotiales</taxon>
        <taxon>Hyaloscyphaceae</taxon>
        <taxon>Hyaloscypha</taxon>
    </lineage>
</organism>
<dbReference type="EMBL" id="KZ613552">
    <property type="protein sequence ID" value="PMD12388.1"/>
    <property type="molecule type" value="Genomic_DNA"/>
</dbReference>
<keyword evidence="2" id="KW-0489">Methyltransferase</keyword>
<accession>A0A2J6PEC2</accession>
<dbReference type="GO" id="GO:0008168">
    <property type="term" value="F:methyltransferase activity"/>
    <property type="evidence" value="ECO:0007669"/>
    <property type="project" value="UniProtKB-KW"/>
</dbReference>
<reference evidence="2 3" key="1">
    <citation type="submission" date="2016-05" db="EMBL/GenBank/DDBJ databases">
        <title>A degradative enzymes factory behind the ericoid mycorrhizal symbiosis.</title>
        <authorList>
            <consortium name="DOE Joint Genome Institute"/>
            <person name="Martino E."/>
            <person name="Morin E."/>
            <person name="Grelet G."/>
            <person name="Kuo A."/>
            <person name="Kohler A."/>
            <person name="Daghino S."/>
            <person name="Barry K."/>
            <person name="Choi C."/>
            <person name="Cichocki N."/>
            <person name="Clum A."/>
            <person name="Copeland A."/>
            <person name="Hainaut M."/>
            <person name="Haridas S."/>
            <person name="Labutti K."/>
            <person name="Lindquist E."/>
            <person name="Lipzen A."/>
            <person name="Khouja H.-R."/>
            <person name="Murat C."/>
            <person name="Ohm R."/>
            <person name="Olson A."/>
            <person name="Spatafora J."/>
            <person name="Veneault-Fourrey C."/>
            <person name="Henrissat B."/>
            <person name="Grigoriev I."/>
            <person name="Martin F."/>
            <person name="Perotto S."/>
        </authorList>
    </citation>
    <scope>NUCLEOTIDE SEQUENCE [LARGE SCALE GENOMIC DNA]</scope>
    <source>
        <strain evidence="2 3">UAMH 7357</strain>
    </source>
</reference>
<dbReference type="InterPro" id="IPR029063">
    <property type="entry name" value="SAM-dependent_MTases_sf"/>
</dbReference>
<keyword evidence="3" id="KW-1185">Reference proteome</keyword>
<name>A0A2J6PEC2_9HELO</name>
<dbReference type="SUPFAM" id="SSF53335">
    <property type="entry name" value="S-adenosyl-L-methionine-dependent methyltransferases"/>
    <property type="match status" value="1"/>
</dbReference>
<dbReference type="Pfam" id="PF13489">
    <property type="entry name" value="Methyltransf_23"/>
    <property type="match status" value="1"/>
</dbReference>
<dbReference type="PANTHER" id="PTHR43591:SF102">
    <property type="entry name" value="S-ADENOSYL-L-METHIONINE-DEPENDENT METHYLTRANSFERASE"/>
    <property type="match status" value="1"/>
</dbReference>
<evidence type="ECO:0000313" key="3">
    <source>
        <dbReference type="Proteomes" id="UP000235672"/>
    </source>
</evidence>
<protein>
    <submittedName>
        <fullName evidence="2">S-adenosyl-L-methionine-dependent methyltransferase</fullName>
    </submittedName>
</protein>
<dbReference type="GO" id="GO:0032259">
    <property type="term" value="P:methylation"/>
    <property type="evidence" value="ECO:0007669"/>
    <property type="project" value="UniProtKB-KW"/>
</dbReference>
<dbReference type="STRING" id="1745343.A0A2J6PEC2"/>
<evidence type="ECO:0000313" key="2">
    <source>
        <dbReference type="EMBL" id="PMD12388.1"/>
    </source>
</evidence>
<dbReference type="Proteomes" id="UP000235672">
    <property type="component" value="Unassembled WGS sequence"/>
</dbReference>